<organism evidence="1 2">
    <name type="scientific">Sporocytophaga myxococcoides</name>
    <dbReference type="NCBI Taxonomy" id="153721"/>
    <lineage>
        <taxon>Bacteria</taxon>
        <taxon>Pseudomonadati</taxon>
        <taxon>Bacteroidota</taxon>
        <taxon>Cytophagia</taxon>
        <taxon>Cytophagales</taxon>
        <taxon>Cytophagaceae</taxon>
        <taxon>Sporocytophaga</taxon>
    </lineage>
</organism>
<evidence type="ECO:0008006" key="3">
    <source>
        <dbReference type="Google" id="ProtNLM"/>
    </source>
</evidence>
<dbReference type="EMBL" id="BBLT01000001">
    <property type="protein sequence ID" value="GAL83290.1"/>
    <property type="molecule type" value="Genomic_DNA"/>
</dbReference>
<dbReference type="eggNOG" id="ENOG5030DYA">
    <property type="taxonomic scope" value="Bacteria"/>
</dbReference>
<sequence length="296" mass="35122">MEELTAQYKLNKKIKDDQFNVDLIARYTLSLQVSKDLFRICITDSVKNRCLLLEDYQLQNIRTPDQLLEQLRLLYEDHALLQAGFWKDVRLAIKNTCFSLIPFSLFEKQYLKDYLHINCHFSDDNNDEVYYYRQNRLDAVNIFSADKKIIEWFNLRYPSKKVKVVHHTSPLIEGVLLTGTNKQDLSVVINVENQYMTILVKRSKNLEYCNSFNYISPEDFVYFTMFVMDQLQINPESVPVTVFGEISPDSTLYKKLYKYIKNISFGDKPSSLHFGYNFDEVFDHKFFDLYTMHLCE</sequence>
<dbReference type="CDD" id="cd24013">
    <property type="entry name" value="ASKHA_ATPase_BT3980-like"/>
    <property type="match status" value="1"/>
</dbReference>
<gene>
    <name evidence="1" type="ORF">MYP_516</name>
</gene>
<accession>A0A098L8W8</accession>
<keyword evidence="2" id="KW-1185">Reference proteome</keyword>
<name>A0A098L8W8_9BACT</name>
<protein>
    <recommendedName>
        <fullName evidence="3">DUF3822 domain-containing protein</fullName>
    </recommendedName>
</protein>
<proteinExistence type="predicted"/>
<dbReference type="Gene3D" id="3.30.420.260">
    <property type="match status" value="1"/>
</dbReference>
<reference evidence="1 2" key="1">
    <citation type="submission" date="2014-09" db="EMBL/GenBank/DDBJ databases">
        <title>Sporocytophaga myxococcoides PG-01 genome sequencing.</title>
        <authorList>
            <person name="Liu L."/>
            <person name="Gao P.J."/>
            <person name="Chen G.J."/>
            <person name="Wang L.S."/>
        </authorList>
    </citation>
    <scope>NUCLEOTIDE SEQUENCE [LARGE SCALE GENOMIC DNA]</scope>
    <source>
        <strain evidence="1 2">PG-01</strain>
    </source>
</reference>
<dbReference type="Gene3D" id="3.30.420.250">
    <property type="match status" value="1"/>
</dbReference>
<dbReference type="OrthoDB" id="658622at2"/>
<dbReference type="AlphaFoldDB" id="A0A098L8W8"/>
<dbReference type="RefSeq" id="WP_045457938.1">
    <property type="nucleotide sequence ID" value="NZ_BBLT01000001.1"/>
</dbReference>
<dbReference type="Proteomes" id="UP000030185">
    <property type="component" value="Unassembled WGS sequence"/>
</dbReference>
<dbReference type="Pfam" id="PF12864">
    <property type="entry name" value="DUF3822"/>
    <property type="match status" value="1"/>
</dbReference>
<dbReference type="STRING" id="153721.MYP_516"/>
<evidence type="ECO:0000313" key="2">
    <source>
        <dbReference type="Proteomes" id="UP000030185"/>
    </source>
</evidence>
<dbReference type="InterPro" id="IPR024213">
    <property type="entry name" value="DUF3822"/>
</dbReference>
<evidence type="ECO:0000313" key="1">
    <source>
        <dbReference type="EMBL" id="GAL83290.1"/>
    </source>
</evidence>
<comment type="caution">
    <text evidence="1">The sequence shown here is derived from an EMBL/GenBank/DDBJ whole genome shotgun (WGS) entry which is preliminary data.</text>
</comment>